<dbReference type="STRING" id="80878.RP29_11835"/>
<dbReference type="Pfam" id="PF16220">
    <property type="entry name" value="DUF4880"/>
    <property type="match status" value="1"/>
</dbReference>
<dbReference type="OrthoDB" id="1100567at2"/>
<dbReference type="Pfam" id="PF04773">
    <property type="entry name" value="FecR"/>
    <property type="match status" value="1"/>
</dbReference>
<evidence type="ECO:0000259" key="1">
    <source>
        <dbReference type="Pfam" id="PF04773"/>
    </source>
</evidence>
<comment type="caution">
    <text evidence="3">The sequence shown here is derived from an EMBL/GenBank/DDBJ whole genome shotgun (WGS) entry which is preliminary data.</text>
</comment>
<gene>
    <name evidence="3" type="ORF">RP29_11835</name>
</gene>
<evidence type="ECO:0000259" key="2">
    <source>
        <dbReference type="Pfam" id="PF16220"/>
    </source>
</evidence>
<proteinExistence type="predicted"/>
<accession>A0A0D7K8M7</accession>
<feature type="domain" description="FecR protein" evidence="1">
    <location>
        <begin position="114"/>
        <end position="206"/>
    </location>
</feature>
<dbReference type="Proteomes" id="UP000032566">
    <property type="component" value="Unassembled WGS sequence"/>
</dbReference>
<dbReference type="EMBL" id="JXYQ01000036">
    <property type="protein sequence ID" value="KJA10354.1"/>
    <property type="molecule type" value="Genomic_DNA"/>
</dbReference>
<name>A0A0D7K8M7_9BURK</name>
<organism evidence="3 4">
    <name type="scientific">Acidovorax temperans</name>
    <dbReference type="NCBI Taxonomy" id="80878"/>
    <lineage>
        <taxon>Bacteria</taxon>
        <taxon>Pseudomonadati</taxon>
        <taxon>Pseudomonadota</taxon>
        <taxon>Betaproteobacteria</taxon>
        <taxon>Burkholderiales</taxon>
        <taxon>Comamonadaceae</taxon>
        <taxon>Acidovorax</taxon>
    </lineage>
</organism>
<dbReference type="InterPro" id="IPR012373">
    <property type="entry name" value="Ferrdict_sens_TM"/>
</dbReference>
<dbReference type="PANTHER" id="PTHR30273:SF2">
    <property type="entry name" value="PROTEIN FECR"/>
    <property type="match status" value="1"/>
</dbReference>
<feature type="domain" description="FecR N-terminal" evidence="2">
    <location>
        <begin position="17"/>
        <end position="57"/>
    </location>
</feature>
<dbReference type="InterPro" id="IPR006860">
    <property type="entry name" value="FecR"/>
</dbReference>
<evidence type="ECO:0000313" key="4">
    <source>
        <dbReference type="Proteomes" id="UP000032566"/>
    </source>
</evidence>
<dbReference type="PATRIC" id="fig|80878.5.peg.2047"/>
<evidence type="ECO:0000313" key="3">
    <source>
        <dbReference type="EMBL" id="KJA10354.1"/>
    </source>
</evidence>
<dbReference type="PANTHER" id="PTHR30273">
    <property type="entry name" value="PERIPLASMIC SIGNAL SENSOR AND SIGMA FACTOR ACTIVATOR FECR-RELATED"/>
    <property type="match status" value="1"/>
</dbReference>
<sequence length="319" mass="34919">MKSTAARTPAERQALNEAARWHTRLHDEAATPEDLQAWQHWHSAHPSHQWAWQTVQAVSQRLARIPTPVAMQALAQPPMARRTALRGVALGLGGCAATWLAWQASPWQALGASYHTATGERQQLGLPDGSELALDTATAVDEHFDANDRRLSLRSGRIQISTRPDLHQRPFSVQTPQGSVLALGTQFTVQVLDAQHTRVAVQEKSVRVQPTHGEARLLVAGQQMDFSSTAALPPHPAHLAQASWRDGGLIALDMPLAELVQELARYRPGYLGCAPEVAHLQVSGAFTLDNTDRALAALAASFAVQVHYRTRYWVRVEAA</sequence>
<dbReference type="PIRSF" id="PIRSF018266">
    <property type="entry name" value="FecR"/>
    <property type="match status" value="1"/>
</dbReference>
<reference evidence="3 4" key="1">
    <citation type="submission" date="2014-12" db="EMBL/GenBank/DDBJ databases">
        <title>Isolation of bacteria from lake water.</title>
        <authorList>
            <person name="Sheng K.-Y."/>
            <person name="Chin P.-S."/>
            <person name="Chan K.-G."/>
            <person name="Tan G.S."/>
        </authorList>
    </citation>
    <scope>NUCLEOTIDE SEQUENCE [LARGE SCALE GENOMIC DNA]</scope>
    <source>
        <strain evidence="3 4">KY4</strain>
    </source>
</reference>
<keyword evidence="4" id="KW-1185">Reference proteome</keyword>
<dbReference type="Gene3D" id="2.60.120.1440">
    <property type="match status" value="1"/>
</dbReference>
<dbReference type="InterPro" id="IPR032623">
    <property type="entry name" value="FecR_N"/>
</dbReference>
<dbReference type="GO" id="GO:0016989">
    <property type="term" value="F:sigma factor antagonist activity"/>
    <property type="evidence" value="ECO:0007669"/>
    <property type="project" value="TreeGrafter"/>
</dbReference>
<dbReference type="RefSeq" id="WP_044398673.1">
    <property type="nucleotide sequence ID" value="NZ_JXYQ01000036.1"/>
</dbReference>
<dbReference type="AlphaFoldDB" id="A0A0D7K8M7"/>
<protein>
    <submittedName>
        <fullName evidence="3">Iron dicitrate transport regulator FecR</fullName>
    </submittedName>
</protein>